<dbReference type="AlphaFoldDB" id="A0A026WMF4"/>
<reference evidence="1 2" key="1">
    <citation type="journal article" date="2014" name="Curr. Biol.">
        <title>The genome of the clonal raider ant Cerapachys biroi.</title>
        <authorList>
            <person name="Oxley P.R."/>
            <person name="Ji L."/>
            <person name="Fetter-Pruneda I."/>
            <person name="McKenzie S.K."/>
            <person name="Li C."/>
            <person name="Hu H."/>
            <person name="Zhang G."/>
            <person name="Kronauer D.J."/>
        </authorList>
    </citation>
    <scope>NUCLEOTIDE SEQUENCE [LARGE SCALE GENOMIC DNA]</scope>
</reference>
<organism evidence="1 2">
    <name type="scientific">Ooceraea biroi</name>
    <name type="common">Clonal raider ant</name>
    <name type="synonym">Cerapachys biroi</name>
    <dbReference type="NCBI Taxonomy" id="2015173"/>
    <lineage>
        <taxon>Eukaryota</taxon>
        <taxon>Metazoa</taxon>
        <taxon>Ecdysozoa</taxon>
        <taxon>Arthropoda</taxon>
        <taxon>Hexapoda</taxon>
        <taxon>Insecta</taxon>
        <taxon>Pterygota</taxon>
        <taxon>Neoptera</taxon>
        <taxon>Endopterygota</taxon>
        <taxon>Hymenoptera</taxon>
        <taxon>Apocrita</taxon>
        <taxon>Aculeata</taxon>
        <taxon>Formicoidea</taxon>
        <taxon>Formicidae</taxon>
        <taxon>Dorylinae</taxon>
        <taxon>Ooceraea</taxon>
    </lineage>
</organism>
<evidence type="ECO:0000313" key="2">
    <source>
        <dbReference type="Proteomes" id="UP000053097"/>
    </source>
</evidence>
<evidence type="ECO:0000313" key="1">
    <source>
        <dbReference type="EMBL" id="EZA57205.1"/>
    </source>
</evidence>
<accession>A0A026WMF4</accession>
<proteinExistence type="predicted"/>
<name>A0A026WMF4_OOCBI</name>
<dbReference type="EMBL" id="KK107152">
    <property type="protein sequence ID" value="EZA57205.1"/>
    <property type="molecule type" value="Genomic_DNA"/>
</dbReference>
<keyword evidence="2" id="KW-1185">Reference proteome</keyword>
<protein>
    <submittedName>
        <fullName evidence="1">Uncharacterized protein</fullName>
    </submittedName>
</protein>
<gene>
    <name evidence="1" type="ORF">X777_01811</name>
</gene>
<sequence length="73" mass="8380">MDTFRDLFRFSLRIDFLGMDASGVNRDRRRHLKESWTTLSVSLSLDLLRCNLIDFVGLEFVISSHSCRVAATA</sequence>
<dbReference type="Proteomes" id="UP000053097">
    <property type="component" value="Unassembled WGS sequence"/>
</dbReference>